<sequence>MKKVLLTVLFSVALLSNANAQKVKIGVKGGLNISSLKGNKAGEFFDPTQEVISNPDSRIGFHLGVVIDVKINNKFSVQPEVLYSTNGATIQDYSTIKLDYLSLPISAKYYLIEGFSIEAGPQFSFLVNDVYDYENKSDLDTDAENFDLGINVGLGYELKSGLFLQSRYTFGTSTLSSNPVLRNGNFQLSLGYQF</sequence>
<dbReference type="Gene3D" id="2.40.160.60">
    <property type="entry name" value="Outer membrane protein transport protein (OMPP1/FadL/TodX)"/>
    <property type="match status" value="1"/>
</dbReference>
<accession>A0A839AP93</accession>
<comment type="caution">
    <text evidence="3">The sequence shown here is derived from an EMBL/GenBank/DDBJ whole genome shotgun (WGS) entry which is preliminary data.</text>
</comment>
<dbReference type="Pfam" id="PF13568">
    <property type="entry name" value="OMP_b-brl_2"/>
    <property type="match status" value="1"/>
</dbReference>
<name>A0A839AP93_9FLAO</name>
<evidence type="ECO:0000313" key="4">
    <source>
        <dbReference type="Proteomes" id="UP000563906"/>
    </source>
</evidence>
<dbReference type="InterPro" id="IPR025665">
    <property type="entry name" value="Beta-barrel_OMP_2"/>
</dbReference>
<feature type="signal peptide" evidence="1">
    <location>
        <begin position="1"/>
        <end position="20"/>
    </location>
</feature>
<gene>
    <name evidence="3" type="ORF">H3Z83_10340</name>
</gene>
<keyword evidence="4" id="KW-1185">Reference proteome</keyword>
<feature type="chain" id="PRO_5032886381" evidence="1">
    <location>
        <begin position="21"/>
        <end position="194"/>
    </location>
</feature>
<dbReference type="EMBL" id="JACGLS010000004">
    <property type="protein sequence ID" value="MBA6156915.1"/>
    <property type="molecule type" value="Genomic_DNA"/>
</dbReference>
<evidence type="ECO:0000313" key="3">
    <source>
        <dbReference type="EMBL" id="MBA6156915.1"/>
    </source>
</evidence>
<evidence type="ECO:0000256" key="1">
    <source>
        <dbReference type="SAM" id="SignalP"/>
    </source>
</evidence>
<dbReference type="AlphaFoldDB" id="A0A839AP93"/>
<proteinExistence type="predicted"/>
<keyword evidence="1" id="KW-0732">Signal</keyword>
<dbReference type="Proteomes" id="UP000563906">
    <property type="component" value="Unassembled WGS sequence"/>
</dbReference>
<dbReference type="InterPro" id="IPR011250">
    <property type="entry name" value="OMP/PagP_B-barrel"/>
</dbReference>
<dbReference type="RefSeq" id="WP_182125412.1">
    <property type="nucleotide sequence ID" value="NZ_JACGLS010000004.1"/>
</dbReference>
<protein>
    <submittedName>
        <fullName evidence="3">PorT family protein</fullName>
    </submittedName>
</protein>
<evidence type="ECO:0000259" key="2">
    <source>
        <dbReference type="Pfam" id="PF13568"/>
    </source>
</evidence>
<organism evidence="3 4">
    <name type="scientific">Tenacibaculum pelagium</name>
    <dbReference type="NCBI Taxonomy" id="2759527"/>
    <lineage>
        <taxon>Bacteria</taxon>
        <taxon>Pseudomonadati</taxon>
        <taxon>Bacteroidota</taxon>
        <taxon>Flavobacteriia</taxon>
        <taxon>Flavobacteriales</taxon>
        <taxon>Flavobacteriaceae</taxon>
        <taxon>Tenacibaculum</taxon>
    </lineage>
</organism>
<feature type="domain" description="Outer membrane protein beta-barrel" evidence="2">
    <location>
        <begin position="19"/>
        <end position="171"/>
    </location>
</feature>
<reference evidence="3 4" key="1">
    <citation type="submission" date="2020-07" db="EMBL/GenBank/DDBJ databases">
        <title>Bacterium isolated from marine sediment.</title>
        <authorList>
            <person name="Shang D."/>
            <person name="Du Z.-J."/>
        </authorList>
    </citation>
    <scope>NUCLEOTIDE SEQUENCE [LARGE SCALE GENOMIC DNA]</scope>
    <source>
        <strain evidence="3 4">S7007</strain>
    </source>
</reference>
<dbReference type="SUPFAM" id="SSF56925">
    <property type="entry name" value="OMPA-like"/>
    <property type="match status" value="1"/>
</dbReference>